<dbReference type="EMBL" id="UYSL01021379">
    <property type="protein sequence ID" value="VDL78066.1"/>
    <property type="molecule type" value="Genomic_DNA"/>
</dbReference>
<dbReference type="WBParaSite" id="NBR_0001447601-mRNA-1">
    <property type="protein sequence ID" value="NBR_0001447601-mRNA-1"/>
    <property type="gene ID" value="NBR_0001447601"/>
</dbReference>
<feature type="region of interest" description="Disordered" evidence="1">
    <location>
        <begin position="250"/>
        <end position="291"/>
    </location>
</feature>
<dbReference type="OMA" id="CEHTRID"/>
<protein>
    <submittedName>
        <fullName evidence="5">Reverse transcriptase domain-containing protein</fullName>
    </submittedName>
</protein>
<reference evidence="3 4" key="2">
    <citation type="submission" date="2018-11" db="EMBL/GenBank/DDBJ databases">
        <authorList>
            <consortium name="Pathogen Informatics"/>
        </authorList>
    </citation>
    <scope>NUCLEOTIDE SEQUENCE [LARGE SCALE GENOMIC DNA]</scope>
</reference>
<dbReference type="PANTHER" id="PTHR47027">
    <property type="entry name" value="REVERSE TRANSCRIPTASE DOMAIN-CONTAINING PROTEIN"/>
    <property type="match status" value="1"/>
</dbReference>
<dbReference type="STRING" id="27835.A0A0N4YD08"/>
<dbReference type="AlphaFoldDB" id="A0A0N4YD08"/>
<evidence type="ECO:0000313" key="5">
    <source>
        <dbReference type="WBParaSite" id="NBR_0001447601-mRNA-1"/>
    </source>
</evidence>
<dbReference type="Pfam" id="PF00078">
    <property type="entry name" value="RVT_1"/>
    <property type="match status" value="1"/>
</dbReference>
<dbReference type="SUPFAM" id="SSF56672">
    <property type="entry name" value="DNA/RNA polymerases"/>
    <property type="match status" value="1"/>
</dbReference>
<dbReference type="PROSITE" id="PS50878">
    <property type="entry name" value="RT_POL"/>
    <property type="match status" value="1"/>
</dbReference>
<evidence type="ECO:0000313" key="3">
    <source>
        <dbReference type="EMBL" id="VDL78066.1"/>
    </source>
</evidence>
<name>A0A0N4YD08_NIPBR</name>
<feature type="compositionally biased region" description="Basic residues" evidence="1">
    <location>
        <begin position="267"/>
        <end position="291"/>
    </location>
</feature>
<dbReference type="InterPro" id="IPR000477">
    <property type="entry name" value="RT_dom"/>
</dbReference>
<evidence type="ECO:0000256" key="1">
    <source>
        <dbReference type="SAM" id="MobiDB-lite"/>
    </source>
</evidence>
<dbReference type="InterPro" id="IPR043128">
    <property type="entry name" value="Rev_trsase/Diguanyl_cyclase"/>
</dbReference>
<dbReference type="Gene3D" id="3.30.70.270">
    <property type="match status" value="1"/>
</dbReference>
<evidence type="ECO:0000259" key="2">
    <source>
        <dbReference type="PROSITE" id="PS50878"/>
    </source>
</evidence>
<accession>A0A0N4YD08</accession>
<feature type="domain" description="Reverse transcriptase" evidence="2">
    <location>
        <begin position="1"/>
        <end position="127"/>
    </location>
</feature>
<reference evidence="5" key="1">
    <citation type="submission" date="2017-02" db="UniProtKB">
        <authorList>
            <consortium name="WormBaseParasite"/>
        </authorList>
    </citation>
    <scope>IDENTIFICATION</scope>
</reference>
<keyword evidence="4" id="KW-1185">Reference proteome</keyword>
<dbReference type="Proteomes" id="UP000271162">
    <property type="component" value="Unassembled WGS sequence"/>
</dbReference>
<feature type="compositionally biased region" description="Polar residues" evidence="1">
    <location>
        <begin position="256"/>
        <end position="266"/>
    </location>
</feature>
<dbReference type="PANTHER" id="PTHR47027:SF20">
    <property type="entry name" value="REVERSE TRANSCRIPTASE-LIKE PROTEIN WITH RNA-DIRECTED DNA POLYMERASE DOMAIN"/>
    <property type="match status" value="1"/>
</dbReference>
<evidence type="ECO:0000313" key="4">
    <source>
        <dbReference type="Proteomes" id="UP000271162"/>
    </source>
</evidence>
<sequence length="291" mass="33898">MYARSRATIRTPHGNTKKVAITVGVHQGSALSPFLFLLTLDSMVRHLTEDPLKTILYADDMALIADSREELQDKVQQWQETLAKNCLRLNVKKTKFMSSEDGSEPILDCYRETIERVNQFRYLGSELSRDGAVDEAVRGRINAAWVKWREATGILRDKRCSRVLKGKLYRAVVRPAVLYGSECWPTNKAHERQVHSAEMRMLRWACGWTRMDRVRNEDLRSVMGVAPVHLKMREQRLRWYGHILRRGQPNKKSIGVRSTRQASMRSAQKKMERRHHKRPQRGQLNIRRRPG</sequence>
<dbReference type="InterPro" id="IPR043502">
    <property type="entry name" value="DNA/RNA_pol_sf"/>
</dbReference>
<organism evidence="5">
    <name type="scientific">Nippostrongylus brasiliensis</name>
    <name type="common">Rat hookworm</name>
    <dbReference type="NCBI Taxonomy" id="27835"/>
    <lineage>
        <taxon>Eukaryota</taxon>
        <taxon>Metazoa</taxon>
        <taxon>Ecdysozoa</taxon>
        <taxon>Nematoda</taxon>
        <taxon>Chromadorea</taxon>
        <taxon>Rhabditida</taxon>
        <taxon>Rhabditina</taxon>
        <taxon>Rhabditomorpha</taxon>
        <taxon>Strongyloidea</taxon>
        <taxon>Heligmosomidae</taxon>
        <taxon>Nippostrongylus</taxon>
    </lineage>
</organism>
<gene>
    <name evidence="3" type="ORF">NBR_LOCUS14477</name>
</gene>
<proteinExistence type="predicted"/>